<dbReference type="HAMAP" id="MF_01815">
    <property type="entry name" value="FabH"/>
    <property type="match status" value="1"/>
</dbReference>
<dbReference type="PANTHER" id="PTHR34069">
    <property type="entry name" value="3-OXOACYL-[ACYL-CARRIER-PROTEIN] SYNTHASE 3"/>
    <property type="match status" value="1"/>
</dbReference>
<dbReference type="PANTHER" id="PTHR34069:SF2">
    <property type="entry name" value="BETA-KETOACYL-[ACYL-CARRIER-PROTEIN] SYNTHASE III"/>
    <property type="match status" value="1"/>
</dbReference>
<name>A0A2I0SHA9_9ACTN</name>
<proteinExistence type="inferred from homology"/>
<dbReference type="RefSeq" id="WP_103552776.1">
    <property type="nucleotide sequence ID" value="NZ_JBHJSK010000044.1"/>
</dbReference>
<comment type="similarity">
    <text evidence="1 9">Belongs to the thiolase-like superfamily. FabH family.</text>
</comment>
<sequence>MSSSTGTGRLRSAPGPRHTRILGVGAYRPVRVVTNDEIAPRIGSSDEWIVSRSGIRTRHWAGPDETLADMSAIAGGKALAEAGVAPDGIGCVLLATSTHFRQLPAGATEIADRIGIRGAAALDVSAACAGFTHALALASDMVRAGTVDHVLVIGAERMSDLLDHDDRSTAFLFGDGAGAVVVGPSDTPGIGPVVWGADGSRADVITQSADWRRLRHDPGHRFPALTMQGPTVFRWASGTMAEVAAETLERSGLTAGDLTALIPHQANLRITDALVRTLKLPDTVAVARDVVDTGNTSAASIPLAMERLLGDGRVTSGGLALLIGFGAGLSYAAQVVTLP</sequence>
<dbReference type="GO" id="GO:0033818">
    <property type="term" value="F:beta-ketoacyl-acyl-carrier-protein synthase III activity"/>
    <property type="evidence" value="ECO:0007669"/>
    <property type="project" value="UniProtKB-UniRule"/>
</dbReference>
<feature type="active site" evidence="9">
    <location>
        <position position="128"/>
    </location>
</feature>
<dbReference type="GO" id="GO:0006633">
    <property type="term" value="P:fatty acid biosynthetic process"/>
    <property type="evidence" value="ECO:0007669"/>
    <property type="project" value="UniProtKB-UniRule"/>
</dbReference>
<dbReference type="GO" id="GO:0044550">
    <property type="term" value="P:secondary metabolite biosynthetic process"/>
    <property type="evidence" value="ECO:0007669"/>
    <property type="project" value="TreeGrafter"/>
</dbReference>
<evidence type="ECO:0000256" key="8">
    <source>
        <dbReference type="ARBA" id="ARBA00023315"/>
    </source>
</evidence>
<comment type="subcellular location">
    <subcellularLocation>
        <location evidence="9">Cytoplasm</location>
    </subcellularLocation>
</comment>
<keyword evidence="7 9" id="KW-0275">Fatty acid biosynthesis</keyword>
<dbReference type="InterPro" id="IPR016039">
    <property type="entry name" value="Thiolase-like"/>
</dbReference>
<comment type="domain">
    <text evidence="9">The last Arg residue of the ACP-binding site is essential for the weak association between ACP/AcpP and FabH.</text>
</comment>
<dbReference type="GO" id="GO:0005737">
    <property type="term" value="C:cytoplasm"/>
    <property type="evidence" value="ECO:0007669"/>
    <property type="project" value="UniProtKB-SubCell"/>
</dbReference>
<keyword evidence="5 9" id="KW-0276">Fatty acid metabolism</keyword>
<dbReference type="OrthoDB" id="9815506at2"/>
<evidence type="ECO:0000313" key="12">
    <source>
        <dbReference type="EMBL" id="PKT69312.1"/>
    </source>
</evidence>
<dbReference type="NCBIfam" id="NF006829">
    <property type="entry name" value="PRK09352.1"/>
    <property type="match status" value="1"/>
</dbReference>
<dbReference type="Pfam" id="PF08545">
    <property type="entry name" value="ACP_syn_III"/>
    <property type="match status" value="1"/>
</dbReference>
<comment type="caution">
    <text evidence="12">The sequence shown here is derived from an EMBL/GenBank/DDBJ whole genome shotgun (WGS) entry which is preliminary data.</text>
</comment>
<evidence type="ECO:0000256" key="3">
    <source>
        <dbReference type="ARBA" id="ARBA00022516"/>
    </source>
</evidence>
<dbReference type="InterPro" id="IPR013747">
    <property type="entry name" value="ACP_syn_III_C"/>
</dbReference>
<comment type="subunit">
    <text evidence="9">Homodimer.</text>
</comment>
<dbReference type="UniPathway" id="UPA00094"/>
<feature type="domain" description="Beta-ketoacyl-[acyl-carrier-protein] synthase III N-terminal" evidence="11">
    <location>
        <begin position="122"/>
        <end position="199"/>
    </location>
</feature>
<organism evidence="12 13">
    <name type="scientific">Streptomyces populi</name>
    <dbReference type="NCBI Taxonomy" id="2058924"/>
    <lineage>
        <taxon>Bacteria</taxon>
        <taxon>Bacillati</taxon>
        <taxon>Actinomycetota</taxon>
        <taxon>Actinomycetes</taxon>
        <taxon>Kitasatosporales</taxon>
        <taxon>Streptomycetaceae</taxon>
        <taxon>Streptomyces</taxon>
    </lineage>
</organism>
<feature type="active site" evidence="9">
    <location>
        <position position="264"/>
    </location>
</feature>
<dbReference type="CDD" id="cd00830">
    <property type="entry name" value="KAS_III"/>
    <property type="match status" value="1"/>
</dbReference>
<reference evidence="12 13" key="1">
    <citation type="submission" date="2017-12" db="EMBL/GenBank/DDBJ databases">
        <title>Streptomyces populusis sp. nov., a novel endophytic actinobacterium isolated from stems of Populus adenopoda Maxim.</title>
        <authorList>
            <person name="Wang Z."/>
        </authorList>
    </citation>
    <scope>NUCLEOTIDE SEQUENCE [LARGE SCALE GENOMIC DNA]</scope>
    <source>
        <strain evidence="12 13">A249</strain>
    </source>
</reference>
<evidence type="ECO:0000259" key="11">
    <source>
        <dbReference type="Pfam" id="PF08545"/>
    </source>
</evidence>
<gene>
    <name evidence="9" type="primary">fabH</name>
    <name evidence="12" type="ORF">CW362_30125</name>
</gene>
<evidence type="ECO:0000256" key="5">
    <source>
        <dbReference type="ARBA" id="ARBA00022832"/>
    </source>
</evidence>
<dbReference type="EC" id="2.3.1.180" evidence="9"/>
<evidence type="ECO:0000256" key="9">
    <source>
        <dbReference type="HAMAP-Rule" id="MF_01815"/>
    </source>
</evidence>
<dbReference type="EMBL" id="PJOS01000078">
    <property type="protein sequence ID" value="PKT69312.1"/>
    <property type="molecule type" value="Genomic_DNA"/>
</dbReference>
<feature type="region of interest" description="ACP-binding" evidence="9">
    <location>
        <begin position="265"/>
        <end position="269"/>
    </location>
</feature>
<dbReference type="Proteomes" id="UP000236178">
    <property type="component" value="Unassembled WGS sequence"/>
</dbReference>
<dbReference type="Gene3D" id="3.40.47.10">
    <property type="match status" value="2"/>
</dbReference>
<dbReference type="InterPro" id="IPR004655">
    <property type="entry name" value="FabH"/>
</dbReference>
<keyword evidence="6 9" id="KW-0443">Lipid metabolism</keyword>
<evidence type="ECO:0000256" key="1">
    <source>
        <dbReference type="ARBA" id="ARBA00008642"/>
    </source>
</evidence>
<evidence type="ECO:0000259" key="10">
    <source>
        <dbReference type="Pfam" id="PF08541"/>
    </source>
</evidence>
<evidence type="ECO:0000256" key="7">
    <source>
        <dbReference type="ARBA" id="ARBA00023160"/>
    </source>
</evidence>
<dbReference type="InterPro" id="IPR013751">
    <property type="entry name" value="ACP_syn_III_N"/>
</dbReference>
<accession>A0A2I0SHA9</accession>
<evidence type="ECO:0000313" key="13">
    <source>
        <dbReference type="Proteomes" id="UP000236178"/>
    </source>
</evidence>
<feature type="domain" description="Beta-ketoacyl-[acyl-carrier-protein] synthase III C-terminal" evidence="10">
    <location>
        <begin position="248"/>
        <end position="337"/>
    </location>
</feature>
<evidence type="ECO:0000256" key="4">
    <source>
        <dbReference type="ARBA" id="ARBA00022679"/>
    </source>
</evidence>
<keyword evidence="4 9" id="KW-0808">Transferase</keyword>
<protein>
    <recommendedName>
        <fullName evidence="9">Beta-ketoacyl-[acyl-carrier-protein] synthase III</fullName>
        <shortName evidence="9">Beta-ketoacyl-ACP synthase III</shortName>
        <shortName evidence="9">KAS III</shortName>
        <ecNumber evidence="9">2.3.1.180</ecNumber>
    </recommendedName>
    <alternativeName>
        <fullName evidence="9">3-oxoacyl-[acyl-carrier-protein] synthase 3</fullName>
    </alternativeName>
    <alternativeName>
        <fullName evidence="9">3-oxoacyl-[acyl-carrier-protein] synthase III</fullName>
    </alternativeName>
</protein>
<dbReference type="NCBIfam" id="TIGR00747">
    <property type="entry name" value="fabH"/>
    <property type="match status" value="1"/>
</dbReference>
<evidence type="ECO:0000256" key="6">
    <source>
        <dbReference type="ARBA" id="ARBA00023098"/>
    </source>
</evidence>
<keyword evidence="2 9" id="KW-0963">Cytoplasm</keyword>
<comment type="pathway">
    <text evidence="9">Lipid metabolism; fatty acid biosynthesis.</text>
</comment>
<keyword evidence="13" id="KW-1185">Reference proteome</keyword>
<dbReference type="Pfam" id="PF08541">
    <property type="entry name" value="ACP_syn_III_C"/>
    <property type="match status" value="1"/>
</dbReference>
<comment type="catalytic activity">
    <reaction evidence="9">
        <text>malonyl-[ACP] + acetyl-CoA + H(+) = 3-oxobutanoyl-[ACP] + CO2 + CoA</text>
        <dbReference type="Rhea" id="RHEA:12080"/>
        <dbReference type="Rhea" id="RHEA-COMP:9623"/>
        <dbReference type="Rhea" id="RHEA-COMP:9625"/>
        <dbReference type="ChEBI" id="CHEBI:15378"/>
        <dbReference type="ChEBI" id="CHEBI:16526"/>
        <dbReference type="ChEBI" id="CHEBI:57287"/>
        <dbReference type="ChEBI" id="CHEBI:57288"/>
        <dbReference type="ChEBI" id="CHEBI:78449"/>
        <dbReference type="ChEBI" id="CHEBI:78450"/>
        <dbReference type="EC" id="2.3.1.180"/>
    </reaction>
</comment>
<dbReference type="SUPFAM" id="SSF53901">
    <property type="entry name" value="Thiolase-like"/>
    <property type="match status" value="1"/>
</dbReference>
<feature type="active site" evidence="9">
    <location>
        <position position="295"/>
    </location>
</feature>
<comment type="function">
    <text evidence="9">Catalyzes the condensation reaction of fatty acid synthesis by the addition to an acyl acceptor of two carbons from malonyl-ACP. Catalyzes the first condensation reaction which initiates fatty acid synthesis and may therefore play a role in governing the total rate of fatty acid production. Possesses both acetoacetyl-ACP synthase and acetyl transacylase activities. Its substrate specificity determines the biosynthesis of branched-chain and/or straight-chain of fatty acids.</text>
</comment>
<keyword evidence="9" id="KW-0511">Multifunctional enzyme</keyword>
<evidence type="ECO:0000256" key="2">
    <source>
        <dbReference type="ARBA" id="ARBA00022490"/>
    </source>
</evidence>
<keyword evidence="3 9" id="KW-0444">Lipid biosynthesis</keyword>
<dbReference type="AlphaFoldDB" id="A0A2I0SHA9"/>
<keyword evidence="8 9" id="KW-0012">Acyltransferase</keyword>
<dbReference type="GO" id="GO:0004315">
    <property type="term" value="F:3-oxoacyl-[acyl-carrier-protein] synthase activity"/>
    <property type="evidence" value="ECO:0007669"/>
    <property type="project" value="InterPro"/>
</dbReference>